<dbReference type="KEGG" id="ztr:MYCGRDRAFT_17966"/>
<dbReference type="GeneID" id="13403505"/>
<dbReference type="PANTHER" id="PTHR33365:SF4">
    <property type="entry name" value="CYCLOCHLOROTINE BIOSYNTHESIS PROTEIN O"/>
    <property type="match status" value="1"/>
</dbReference>
<evidence type="ECO:0000313" key="3">
    <source>
        <dbReference type="EMBL" id="EGP90541.1"/>
    </source>
</evidence>
<dbReference type="HOGENOM" id="CLU_042941_4_4_1"/>
<comment type="similarity">
    <text evidence="2">Belongs to the ustYa family.</text>
</comment>
<dbReference type="Pfam" id="PF11807">
    <property type="entry name" value="UstYa"/>
    <property type="match status" value="1"/>
</dbReference>
<dbReference type="InterPro" id="IPR021765">
    <property type="entry name" value="UstYa-like"/>
</dbReference>
<keyword evidence="4" id="KW-1185">Reference proteome</keyword>
<dbReference type="OrthoDB" id="3687641at2759"/>
<dbReference type="InParanoid" id="F9X2U8"/>
<dbReference type="Proteomes" id="UP000008062">
    <property type="component" value="Chromosome 2"/>
</dbReference>
<feature type="non-terminal residue" evidence="3">
    <location>
        <position position="109"/>
    </location>
</feature>
<dbReference type="GO" id="GO:0043386">
    <property type="term" value="P:mycotoxin biosynthetic process"/>
    <property type="evidence" value="ECO:0007669"/>
    <property type="project" value="InterPro"/>
</dbReference>
<evidence type="ECO:0000256" key="1">
    <source>
        <dbReference type="ARBA" id="ARBA00004685"/>
    </source>
</evidence>
<organism evidence="3 4">
    <name type="scientific">Zymoseptoria tritici (strain CBS 115943 / IPO323)</name>
    <name type="common">Speckled leaf blotch fungus</name>
    <name type="synonym">Septoria tritici</name>
    <dbReference type="NCBI Taxonomy" id="336722"/>
    <lineage>
        <taxon>Eukaryota</taxon>
        <taxon>Fungi</taxon>
        <taxon>Dikarya</taxon>
        <taxon>Ascomycota</taxon>
        <taxon>Pezizomycotina</taxon>
        <taxon>Dothideomycetes</taxon>
        <taxon>Dothideomycetidae</taxon>
        <taxon>Mycosphaerellales</taxon>
        <taxon>Mycosphaerellaceae</taxon>
        <taxon>Zymoseptoria</taxon>
    </lineage>
</organism>
<dbReference type="EMBL" id="CM001197">
    <property type="protein sequence ID" value="EGP90541.1"/>
    <property type="molecule type" value="Genomic_DNA"/>
</dbReference>
<gene>
    <name evidence="3" type="ORF">MYCGRDRAFT_17966</name>
</gene>
<comment type="pathway">
    <text evidence="1">Mycotoxin biosynthesis.</text>
</comment>
<name>F9X2U8_ZYMTI</name>
<dbReference type="eggNOG" id="ENOG502SSD1">
    <property type="taxonomic scope" value="Eukaryota"/>
</dbReference>
<dbReference type="RefSeq" id="XP_003855565.1">
    <property type="nucleotide sequence ID" value="XM_003855517.1"/>
</dbReference>
<reference evidence="3 4" key="1">
    <citation type="journal article" date="2011" name="PLoS Genet.">
        <title>Finished genome of the fungal wheat pathogen Mycosphaerella graminicola reveals dispensome structure, chromosome plasticity, and stealth pathogenesis.</title>
        <authorList>
            <person name="Goodwin S.B."/>
            <person name="Ben M'barek S."/>
            <person name="Dhillon B."/>
            <person name="Wittenberg A.H.J."/>
            <person name="Crane C.F."/>
            <person name="Hane J.K."/>
            <person name="Foster A.J."/>
            <person name="Van der Lee T.A.J."/>
            <person name="Grimwood J."/>
            <person name="Aerts A."/>
            <person name="Antoniw J."/>
            <person name="Bailey A."/>
            <person name="Bluhm B."/>
            <person name="Bowler J."/>
            <person name="Bristow J."/>
            <person name="van der Burgt A."/>
            <person name="Canto-Canche B."/>
            <person name="Churchill A.C.L."/>
            <person name="Conde-Ferraez L."/>
            <person name="Cools H.J."/>
            <person name="Coutinho P.M."/>
            <person name="Csukai M."/>
            <person name="Dehal P."/>
            <person name="De Wit P."/>
            <person name="Donzelli B."/>
            <person name="van de Geest H.C."/>
            <person name="van Ham R.C.H.J."/>
            <person name="Hammond-Kosack K.E."/>
            <person name="Henrissat B."/>
            <person name="Kilian A."/>
            <person name="Kobayashi A.K."/>
            <person name="Koopmann E."/>
            <person name="Kourmpetis Y."/>
            <person name="Kuzniar A."/>
            <person name="Lindquist E."/>
            <person name="Lombard V."/>
            <person name="Maliepaard C."/>
            <person name="Martins N."/>
            <person name="Mehrabi R."/>
            <person name="Nap J.P.H."/>
            <person name="Ponomarenko A."/>
            <person name="Rudd J.J."/>
            <person name="Salamov A."/>
            <person name="Schmutz J."/>
            <person name="Schouten H.J."/>
            <person name="Shapiro H."/>
            <person name="Stergiopoulos I."/>
            <person name="Torriani S.F.F."/>
            <person name="Tu H."/>
            <person name="de Vries R.P."/>
            <person name="Waalwijk C."/>
            <person name="Ware S.B."/>
            <person name="Wiebenga A."/>
            <person name="Zwiers L.-H."/>
            <person name="Oliver R.P."/>
            <person name="Grigoriev I.V."/>
            <person name="Kema G.H.J."/>
        </authorList>
    </citation>
    <scope>NUCLEOTIDE SEQUENCE [LARGE SCALE GENOMIC DNA]</scope>
    <source>
        <strain evidence="4">CBS 115943 / IPO323</strain>
    </source>
</reference>
<evidence type="ECO:0000256" key="2">
    <source>
        <dbReference type="ARBA" id="ARBA00035112"/>
    </source>
</evidence>
<protein>
    <submittedName>
        <fullName evidence="3">Uncharacterized protein</fullName>
    </submittedName>
</protein>
<dbReference type="PANTHER" id="PTHR33365">
    <property type="entry name" value="YALI0B05434P"/>
    <property type="match status" value="1"/>
</dbReference>
<proteinExistence type="inferred from homology"/>
<evidence type="ECO:0000313" key="4">
    <source>
        <dbReference type="Proteomes" id="UP000008062"/>
    </source>
</evidence>
<accession>F9X2U8</accession>
<sequence length="109" mass="12764">KAGLSVFHQLHCLGTLRNFIWDLMYDRVDKEKLLRSWPKDVTTPTYDEAIHGMWHIAHCMDYLRQGLQCSADLSLEFVREFSGPAVVDGLNYPHVCANWDEVWTYAKKY</sequence>
<feature type="non-terminal residue" evidence="3">
    <location>
        <position position="1"/>
    </location>
</feature>
<dbReference type="AlphaFoldDB" id="F9X2U8"/>